<dbReference type="Proteomes" id="UP001152622">
    <property type="component" value="Chromosome 13"/>
</dbReference>
<comment type="caution">
    <text evidence="1">The sequence shown here is derived from an EMBL/GenBank/DDBJ whole genome shotgun (WGS) entry which is preliminary data.</text>
</comment>
<organism evidence="1 2">
    <name type="scientific">Synaphobranchus kaupii</name>
    <name type="common">Kaup's arrowtooth eel</name>
    <dbReference type="NCBI Taxonomy" id="118154"/>
    <lineage>
        <taxon>Eukaryota</taxon>
        <taxon>Metazoa</taxon>
        <taxon>Chordata</taxon>
        <taxon>Craniata</taxon>
        <taxon>Vertebrata</taxon>
        <taxon>Euteleostomi</taxon>
        <taxon>Actinopterygii</taxon>
        <taxon>Neopterygii</taxon>
        <taxon>Teleostei</taxon>
        <taxon>Anguilliformes</taxon>
        <taxon>Synaphobranchidae</taxon>
        <taxon>Synaphobranchus</taxon>
    </lineage>
</organism>
<accession>A0A9Q1ILS4</accession>
<reference evidence="1" key="1">
    <citation type="journal article" date="2023" name="Science">
        <title>Genome structures resolve the early diversification of teleost fishes.</title>
        <authorList>
            <person name="Parey E."/>
            <person name="Louis A."/>
            <person name="Montfort J."/>
            <person name="Bouchez O."/>
            <person name="Roques C."/>
            <person name="Iampietro C."/>
            <person name="Lluch J."/>
            <person name="Castinel A."/>
            <person name="Donnadieu C."/>
            <person name="Desvignes T."/>
            <person name="Floi Bucao C."/>
            <person name="Jouanno E."/>
            <person name="Wen M."/>
            <person name="Mejri S."/>
            <person name="Dirks R."/>
            <person name="Jansen H."/>
            <person name="Henkel C."/>
            <person name="Chen W.J."/>
            <person name="Zahm M."/>
            <person name="Cabau C."/>
            <person name="Klopp C."/>
            <person name="Thompson A.W."/>
            <person name="Robinson-Rechavi M."/>
            <person name="Braasch I."/>
            <person name="Lecointre G."/>
            <person name="Bobe J."/>
            <person name="Postlethwait J.H."/>
            <person name="Berthelot C."/>
            <person name="Roest Crollius H."/>
            <person name="Guiguen Y."/>
        </authorList>
    </citation>
    <scope>NUCLEOTIDE SEQUENCE</scope>
    <source>
        <strain evidence="1">WJC10195</strain>
    </source>
</reference>
<evidence type="ECO:0000313" key="1">
    <source>
        <dbReference type="EMBL" id="KAJ8344533.1"/>
    </source>
</evidence>
<dbReference type="AlphaFoldDB" id="A0A9Q1ILS4"/>
<sequence>MRMRCTWGWFGVRGGSEFRARQERRRGQLRDLSRCQRDREEKSVPLRLILGRSVDSLAHVCGRSRQQAGSRQCDAASLSRRAAAFLLMWLLPLQPRQTPDAVPASCLPRQRLRDGRRSAPCFHNSSSASASHSCSCRGPHGLLKKAINQSGHLIQAGN</sequence>
<dbReference type="EMBL" id="JAINUF010000013">
    <property type="protein sequence ID" value="KAJ8344533.1"/>
    <property type="molecule type" value="Genomic_DNA"/>
</dbReference>
<keyword evidence="2" id="KW-1185">Reference proteome</keyword>
<gene>
    <name evidence="1" type="ORF">SKAU_G00318620</name>
</gene>
<proteinExistence type="predicted"/>
<protein>
    <submittedName>
        <fullName evidence="1">Uncharacterized protein</fullName>
    </submittedName>
</protein>
<evidence type="ECO:0000313" key="2">
    <source>
        <dbReference type="Proteomes" id="UP001152622"/>
    </source>
</evidence>
<name>A0A9Q1ILS4_SYNKA</name>